<feature type="active site" evidence="3">
    <location>
        <position position="75"/>
    </location>
</feature>
<dbReference type="PANTHER" id="PTHR43718">
    <property type="entry name" value="LON PROTEASE"/>
    <property type="match status" value="1"/>
</dbReference>
<protein>
    <submittedName>
        <fullName evidence="5">Lon proteolytic domain-containing protein</fullName>
    </submittedName>
</protein>
<feature type="domain" description="Lon proteolytic" evidence="4">
    <location>
        <begin position="1"/>
        <end position="168"/>
    </location>
</feature>
<feature type="active site" evidence="3">
    <location>
        <position position="118"/>
    </location>
</feature>
<reference evidence="5" key="1">
    <citation type="submission" date="2016-06" db="UniProtKB">
        <authorList>
            <consortium name="WormBaseParasite"/>
        </authorList>
    </citation>
    <scope>IDENTIFICATION</scope>
</reference>
<evidence type="ECO:0000256" key="3">
    <source>
        <dbReference type="PROSITE-ProRule" id="PRU01122"/>
    </source>
</evidence>
<keyword evidence="2 3" id="KW-0720">Serine protease</keyword>
<proteinExistence type="inferred from homology"/>
<dbReference type="InterPro" id="IPR027065">
    <property type="entry name" value="Lon_Prtase"/>
</dbReference>
<dbReference type="Pfam" id="PF05362">
    <property type="entry name" value="Lon_C"/>
    <property type="match status" value="1"/>
</dbReference>
<dbReference type="GO" id="GO:0051131">
    <property type="term" value="P:chaperone-mediated protein complex assembly"/>
    <property type="evidence" value="ECO:0007669"/>
    <property type="project" value="TreeGrafter"/>
</dbReference>
<dbReference type="InterPro" id="IPR008268">
    <property type="entry name" value="Peptidase_S16_AS"/>
</dbReference>
<evidence type="ECO:0000259" key="4">
    <source>
        <dbReference type="PROSITE" id="PS51786"/>
    </source>
</evidence>
<dbReference type="Gene3D" id="3.30.230.10">
    <property type="match status" value="1"/>
</dbReference>
<dbReference type="PANTHER" id="PTHR43718:SF2">
    <property type="entry name" value="LON PROTEASE HOMOLOG, MITOCHONDRIAL"/>
    <property type="match status" value="1"/>
</dbReference>
<keyword evidence="1 3" id="KW-0378">Hydrolase</keyword>
<dbReference type="InterPro" id="IPR008269">
    <property type="entry name" value="Lon_proteolytic"/>
</dbReference>
<dbReference type="GO" id="GO:0004176">
    <property type="term" value="F:ATP-dependent peptidase activity"/>
    <property type="evidence" value="ECO:0007669"/>
    <property type="project" value="UniProtKB-UniRule"/>
</dbReference>
<dbReference type="SUPFAM" id="SSF54211">
    <property type="entry name" value="Ribosomal protein S5 domain 2-like"/>
    <property type="match status" value="1"/>
</dbReference>
<dbReference type="WBParaSite" id="ECPE_0001474401-mRNA-1">
    <property type="protein sequence ID" value="ECPE_0001474401-mRNA-1"/>
    <property type="gene ID" value="ECPE_0001474401"/>
</dbReference>
<dbReference type="GO" id="GO:0007005">
    <property type="term" value="P:mitochondrion organization"/>
    <property type="evidence" value="ECO:0007669"/>
    <property type="project" value="TreeGrafter"/>
</dbReference>
<evidence type="ECO:0000256" key="2">
    <source>
        <dbReference type="ARBA" id="ARBA00022825"/>
    </source>
</evidence>
<evidence type="ECO:0000256" key="1">
    <source>
        <dbReference type="ARBA" id="ARBA00022801"/>
    </source>
</evidence>
<name>A0A183B669_9TREM</name>
<dbReference type="PRINTS" id="PR00830">
    <property type="entry name" value="ENDOLAPTASE"/>
</dbReference>
<dbReference type="GO" id="GO:0003697">
    <property type="term" value="F:single-stranded DNA binding"/>
    <property type="evidence" value="ECO:0007669"/>
    <property type="project" value="TreeGrafter"/>
</dbReference>
<keyword evidence="3" id="KW-0645">Protease</keyword>
<dbReference type="InterPro" id="IPR014721">
    <property type="entry name" value="Ribsml_uS5_D2-typ_fold_subgr"/>
</dbReference>
<dbReference type="InterPro" id="IPR020568">
    <property type="entry name" value="Ribosomal_Su5_D2-typ_SF"/>
</dbReference>
<dbReference type="PROSITE" id="PS01046">
    <property type="entry name" value="LON_SER"/>
    <property type="match status" value="1"/>
</dbReference>
<comment type="similarity">
    <text evidence="3">Belongs to the peptidase S16 family.</text>
</comment>
<dbReference type="AlphaFoldDB" id="A0A183B669"/>
<dbReference type="GO" id="GO:0005524">
    <property type="term" value="F:ATP binding"/>
    <property type="evidence" value="ECO:0007669"/>
    <property type="project" value="InterPro"/>
</dbReference>
<evidence type="ECO:0000313" key="5">
    <source>
        <dbReference type="WBParaSite" id="ECPE_0001474401-mRNA-1"/>
    </source>
</evidence>
<dbReference type="PROSITE" id="PS51786">
    <property type="entry name" value="LON_PROTEOLYTIC"/>
    <property type="match status" value="1"/>
</dbReference>
<accession>A0A183B669</accession>
<organism evidence="5">
    <name type="scientific">Echinostoma caproni</name>
    <dbReference type="NCBI Taxonomy" id="27848"/>
    <lineage>
        <taxon>Eukaryota</taxon>
        <taxon>Metazoa</taxon>
        <taxon>Spiralia</taxon>
        <taxon>Lophotrochozoa</taxon>
        <taxon>Platyhelminthes</taxon>
        <taxon>Trematoda</taxon>
        <taxon>Digenea</taxon>
        <taxon>Plagiorchiida</taxon>
        <taxon>Echinostomata</taxon>
        <taxon>Echinostomatoidea</taxon>
        <taxon>Echinostomatidae</taxon>
        <taxon>Echinostoma</taxon>
    </lineage>
</organism>
<dbReference type="GO" id="GO:0004252">
    <property type="term" value="F:serine-type endopeptidase activity"/>
    <property type="evidence" value="ECO:0007669"/>
    <property type="project" value="UniProtKB-UniRule"/>
</dbReference>
<sequence length="168" mass="17797">LQLTGSLGNVMKESVAIAHTFAGLFASSGAPCPSTDGSVKKYLNPTEASKAAHFLRQAELHLHVPQGATPKDGPSAGITMVTALLSLACNKPVRPDLAMTGEVSLTGKVLQVGGIKEKVLAAKRGGVICLIMPETNRKDFDDLAPFIKENLEVHFVSHYNEVFPVAFS</sequence>
<dbReference type="GO" id="GO:0006515">
    <property type="term" value="P:protein quality control for misfolded or incompletely synthesized proteins"/>
    <property type="evidence" value="ECO:0007669"/>
    <property type="project" value="TreeGrafter"/>
</dbReference>
<dbReference type="GO" id="GO:0005759">
    <property type="term" value="C:mitochondrial matrix"/>
    <property type="evidence" value="ECO:0007669"/>
    <property type="project" value="TreeGrafter"/>
</dbReference>